<dbReference type="EMBL" id="JBHUMM010000010">
    <property type="protein sequence ID" value="MFD2671411.1"/>
    <property type="molecule type" value="Genomic_DNA"/>
</dbReference>
<protein>
    <submittedName>
        <fullName evidence="5">Alpha-glycosidase</fullName>
    </submittedName>
</protein>
<dbReference type="SUPFAM" id="SSF51445">
    <property type="entry name" value="(Trans)glycosidases"/>
    <property type="match status" value="1"/>
</dbReference>
<dbReference type="PANTHER" id="PTHR10357:SF210">
    <property type="entry name" value="MALTODEXTRIN GLUCOSIDASE"/>
    <property type="match status" value="1"/>
</dbReference>
<name>A0ABW5R9I0_9BACL</name>
<evidence type="ECO:0000259" key="4">
    <source>
        <dbReference type="SMART" id="SM00642"/>
    </source>
</evidence>
<reference evidence="6" key="1">
    <citation type="journal article" date="2019" name="Int. J. Syst. Evol. Microbiol.">
        <title>The Global Catalogue of Microorganisms (GCM) 10K type strain sequencing project: providing services to taxonomists for standard genome sequencing and annotation.</title>
        <authorList>
            <consortium name="The Broad Institute Genomics Platform"/>
            <consortium name="The Broad Institute Genome Sequencing Center for Infectious Disease"/>
            <person name="Wu L."/>
            <person name="Ma J."/>
        </authorList>
    </citation>
    <scope>NUCLEOTIDE SEQUENCE [LARGE SCALE GENOMIC DNA]</scope>
    <source>
        <strain evidence="6">KCTC 33676</strain>
    </source>
</reference>
<dbReference type="Pfam" id="PF02903">
    <property type="entry name" value="Alpha-amylase_N"/>
    <property type="match status" value="1"/>
</dbReference>
<gene>
    <name evidence="5" type="ORF">ACFSUC_07300</name>
</gene>
<proteinExistence type="inferred from homology"/>
<evidence type="ECO:0000313" key="5">
    <source>
        <dbReference type="EMBL" id="MFD2671411.1"/>
    </source>
</evidence>
<dbReference type="InterPro" id="IPR013783">
    <property type="entry name" value="Ig-like_fold"/>
</dbReference>
<evidence type="ECO:0000256" key="2">
    <source>
        <dbReference type="ARBA" id="ARBA00022801"/>
    </source>
</evidence>
<dbReference type="InterPro" id="IPR013780">
    <property type="entry name" value="Glyco_hydro_b"/>
</dbReference>
<evidence type="ECO:0000256" key="3">
    <source>
        <dbReference type="ARBA" id="ARBA00023295"/>
    </source>
</evidence>
<dbReference type="Proteomes" id="UP001597497">
    <property type="component" value="Unassembled WGS sequence"/>
</dbReference>
<dbReference type="Gene3D" id="2.60.40.1180">
    <property type="entry name" value="Golgi alpha-mannosidase II"/>
    <property type="match status" value="1"/>
</dbReference>
<evidence type="ECO:0000313" key="6">
    <source>
        <dbReference type="Proteomes" id="UP001597497"/>
    </source>
</evidence>
<dbReference type="Pfam" id="PF16657">
    <property type="entry name" value="Malt_amylase_C"/>
    <property type="match status" value="1"/>
</dbReference>
<sequence>MLLEAIYHRPKQNWCYAYDQETLHVRIRTKRNDISKVTLVWGDKYRFDTYKYETEMTVFASDRLFDYWEASVKPPFRRFTYGFLIHGDNEQVWFDEKGFSDEISDDIPTYFNFPYMNKPDIHEPPAWVKEAVFYQIFPERFANGDPSLDPEHVEEWGGTPTPYNYFGGDIQGVIDHLDHLQKLGVTCIYFTPLFESPTNHKYDTIDYMKIDPQFGDEEKLKELVRECHQRDMKVMLDAVFNHSGRLFEPFQDVIKHGPDSKYADWFIIREFPIDVVDDIPTYDTFSFERNMPKFNTENPEVKEYLLNVARYWIEEVGIDSWRLDVANEVDHQFWREFRQAVKEINPDVYILGEIWHDSMMWLQGDQFDAVMNYLFTNSVLDFFAKDAVDSKQFAEAIYSLQAFYPQHISEVMFNLLDSHDTPRLLHMCQEDKRKMKLAALFQLTYTGAPCIYYGDEFGLTGENDPGCRKCMVWEEKDQDLDLFDFYRNLIALRRMYPAFRTGSLTFLQAEAEDKRLVYERRDEHHSFIIAVNNEDKAQTISFPLDQGRYEDVWAGDPFTHEQGLYSVSLQPYDFVILKKQLKSTEVPEGSAPFANAACN</sequence>
<organism evidence="5 6">
    <name type="scientific">Marinicrinis sediminis</name>
    <dbReference type="NCBI Taxonomy" id="1652465"/>
    <lineage>
        <taxon>Bacteria</taxon>
        <taxon>Bacillati</taxon>
        <taxon>Bacillota</taxon>
        <taxon>Bacilli</taxon>
        <taxon>Bacillales</taxon>
        <taxon>Paenibacillaceae</taxon>
    </lineage>
</organism>
<dbReference type="CDD" id="cd11338">
    <property type="entry name" value="AmyAc_CMD"/>
    <property type="match status" value="1"/>
</dbReference>
<dbReference type="Pfam" id="PF00128">
    <property type="entry name" value="Alpha-amylase"/>
    <property type="match status" value="1"/>
</dbReference>
<accession>A0ABW5R9I0</accession>
<dbReference type="RefSeq" id="WP_379928872.1">
    <property type="nucleotide sequence ID" value="NZ_JBHUMM010000010.1"/>
</dbReference>
<evidence type="ECO:0000256" key="1">
    <source>
        <dbReference type="ARBA" id="ARBA00008061"/>
    </source>
</evidence>
<keyword evidence="6" id="KW-1185">Reference proteome</keyword>
<dbReference type="InterPro" id="IPR017853">
    <property type="entry name" value="GH"/>
</dbReference>
<dbReference type="Gene3D" id="3.20.20.80">
    <property type="entry name" value="Glycosidases"/>
    <property type="match status" value="1"/>
</dbReference>
<comment type="similarity">
    <text evidence="1">Belongs to the glycosyl hydrolase 13 family.</text>
</comment>
<dbReference type="Gene3D" id="2.60.40.10">
    <property type="entry name" value="Immunoglobulins"/>
    <property type="match status" value="1"/>
</dbReference>
<feature type="domain" description="Glycosyl hydrolase family 13 catalytic" evidence="4">
    <location>
        <begin position="135"/>
        <end position="493"/>
    </location>
</feature>
<dbReference type="SUPFAM" id="SSF51011">
    <property type="entry name" value="Glycosyl hydrolase domain"/>
    <property type="match status" value="1"/>
</dbReference>
<dbReference type="Gene3D" id="3.90.400.10">
    <property type="entry name" value="Oligo-1,6-glucosidase, Domain 2"/>
    <property type="match status" value="1"/>
</dbReference>
<dbReference type="InterPro" id="IPR006047">
    <property type="entry name" value="GH13_cat_dom"/>
</dbReference>
<keyword evidence="2" id="KW-0378">Hydrolase</keyword>
<dbReference type="InterPro" id="IPR045857">
    <property type="entry name" value="O16G_dom_2"/>
</dbReference>
<dbReference type="PANTHER" id="PTHR10357">
    <property type="entry name" value="ALPHA-AMYLASE FAMILY MEMBER"/>
    <property type="match status" value="1"/>
</dbReference>
<dbReference type="InterPro" id="IPR032091">
    <property type="entry name" value="Malt_amylase-like_C"/>
</dbReference>
<dbReference type="InterPro" id="IPR004185">
    <property type="entry name" value="Glyco_hydro_13_lg-like_dom"/>
</dbReference>
<comment type="caution">
    <text evidence="5">The sequence shown here is derived from an EMBL/GenBank/DDBJ whole genome shotgun (WGS) entry which is preliminary data.</text>
</comment>
<keyword evidence="3" id="KW-0326">Glycosidase</keyword>
<dbReference type="CDD" id="cd02857">
    <property type="entry name" value="E_set_CDase_PDE_N"/>
    <property type="match status" value="1"/>
</dbReference>
<dbReference type="SMART" id="SM00642">
    <property type="entry name" value="Aamy"/>
    <property type="match status" value="1"/>
</dbReference>